<dbReference type="InterPro" id="IPR002110">
    <property type="entry name" value="Ankyrin_rpt"/>
</dbReference>
<dbReference type="PANTHER" id="PTHR15897">
    <property type="entry name" value="ANKYRIN REPEAT AND MYND DOMAIN PROTEIN 1"/>
    <property type="match status" value="1"/>
</dbReference>
<protein>
    <submittedName>
        <fullName evidence="4">Uncharacterized protein LOC108736039</fullName>
    </submittedName>
</protein>
<evidence type="ECO:0000313" key="4">
    <source>
        <dbReference type="RefSeq" id="XP_018323806.1"/>
    </source>
</evidence>
<proteinExistence type="predicted"/>
<dbReference type="InParanoid" id="A0A1W4WIN4"/>
<dbReference type="InterPro" id="IPR053064">
    <property type="entry name" value="Ankyrin-MYND_domain-protein"/>
</dbReference>
<dbReference type="SUPFAM" id="SSF48403">
    <property type="entry name" value="Ankyrin repeat"/>
    <property type="match status" value="1"/>
</dbReference>
<accession>A0A1W4WIN4</accession>
<dbReference type="RefSeq" id="XP_018323806.1">
    <property type="nucleotide sequence ID" value="XM_018468304.1"/>
</dbReference>
<dbReference type="PROSITE" id="PS50088">
    <property type="entry name" value="ANK_REPEAT"/>
    <property type="match status" value="1"/>
</dbReference>
<dbReference type="GeneID" id="108736039"/>
<keyword evidence="1" id="KW-0040">ANK repeat</keyword>
<dbReference type="AlphaFoldDB" id="A0A1W4WIN4"/>
<reference evidence="4" key="1">
    <citation type="submission" date="2025-08" db="UniProtKB">
        <authorList>
            <consortium name="RefSeq"/>
        </authorList>
    </citation>
    <scope>IDENTIFICATION</scope>
    <source>
        <tissue evidence="4">Entire body</tissue>
    </source>
</reference>
<feature type="compositionally biased region" description="Basic residues" evidence="2">
    <location>
        <begin position="617"/>
        <end position="632"/>
    </location>
</feature>
<gene>
    <name evidence="4" type="primary">LOC108736039</name>
</gene>
<dbReference type="Gene3D" id="1.25.40.20">
    <property type="entry name" value="Ankyrin repeat-containing domain"/>
    <property type="match status" value="1"/>
</dbReference>
<dbReference type="SUPFAM" id="SSF82185">
    <property type="entry name" value="Histone H3 K4-specific methyltransferase SET7/9 N-terminal domain"/>
    <property type="match status" value="1"/>
</dbReference>
<dbReference type="OrthoDB" id="444338at2759"/>
<feature type="repeat" description="ANK" evidence="1">
    <location>
        <begin position="483"/>
        <end position="515"/>
    </location>
</feature>
<name>A0A1W4WIN4_AGRPL</name>
<feature type="non-terminal residue" evidence="4">
    <location>
        <position position="638"/>
    </location>
</feature>
<evidence type="ECO:0000256" key="1">
    <source>
        <dbReference type="PROSITE-ProRule" id="PRU00023"/>
    </source>
</evidence>
<organism evidence="3 4">
    <name type="scientific">Agrilus planipennis</name>
    <name type="common">Emerald ash borer</name>
    <name type="synonym">Agrilus marcopoli</name>
    <dbReference type="NCBI Taxonomy" id="224129"/>
    <lineage>
        <taxon>Eukaryota</taxon>
        <taxon>Metazoa</taxon>
        <taxon>Ecdysozoa</taxon>
        <taxon>Arthropoda</taxon>
        <taxon>Hexapoda</taxon>
        <taxon>Insecta</taxon>
        <taxon>Pterygota</taxon>
        <taxon>Neoptera</taxon>
        <taxon>Endopterygota</taxon>
        <taxon>Coleoptera</taxon>
        <taxon>Polyphaga</taxon>
        <taxon>Elateriformia</taxon>
        <taxon>Buprestoidea</taxon>
        <taxon>Buprestidae</taxon>
        <taxon>Agrilinae</taxon>
        <taxon>Agrilus</taxon>
    </lineage>
</organism>
<feature type="region of interest" description="Disordered" evidence="2">
    <location>
        <begin position="617"/>
        <end position="638"/>
    </location>
</feature>
<dbReference type="Proteomes" id="UP000192223">
    <property type="component" value="Unplaced"/>
</dbReference>
<dbReference type="KEGG" id="apln:108736039"/>
<keyword evidence="3" id="KW-1185">Reference proteome</keyword>
<evidence type="ECO:0000256" key="2">
    <source>
        <dbReference type="SAM" id="MobiDB-lite"/>
    </source>
</evidence>
<dbReference type="PANTHER" id="PTHR15897:SF2">
    <property type="entry name" value="ANKYRIN REPEAT AND MYND DOMAIN-CONTAINING PROTEIN 1"/>
    <property type="match status" value="1"/>
</dbReference>
<dbReference type="InterPro" id="IPR036770">
    <property type="entry name" value="Ankyrin_rpt-contain_sf"/>
</dbReference>
<dbReference type="STRING" id="224129.A0A1W4WIN4"/>
<sequence>MIDEDVACIEIQEPFLSYEYKGDRDKDEGKSGLGTHIWTFTKVKQKYEGNFFQNTLHGFGDLLIEKQFHYTGYFFANCYEGYGRIKYFNGNIFEGLFKDNKKFGPGVFTYPFGAQDVGFWAGGSLIRLCCNNSVDLIPEITRSYDGKKYIQKFKKAITFQYPPFDEAKDILRKLNVDESDGIAERKDELYNRFLRQKCSLAFDNNKFEKMYFAAPACEDNPMITESSSLSNESAVSWEGDCPLKSLFTKEILLQEIKDQIEIVDVLVYYLQLQKQSIEQDSTENLYVSHEEDEYVDDYGSYNTEYILKNLEELHPWLKDSIENIEIGLQGNGLSTFQKKKFESFEDSLENLERINHLFLLMEQLKLYLTNKYEQLATKKNRERKRTGSSNKENEEFSNSVLEVRSWNNNQWIIDMVAHCHQYKQKEDTLSFDISDFRNRLNFSVCGPHESDCLCFMLQCAFGRTIDIINLCKRSVNPNVSNCKGNSGVFFAVAFDNIKVLKALTELGADLNVYNDECLTPLILSICRLLALMYNINDWEKAFMPSSVSTSPKQQESTNDLNLWHLHSQSEESGNSRFILPPSIEKKIFDNKQTLDRKSVGHQEFILSTECRKVSLKKIKKNKKDKKGSKKGRDKKEKD</sequence>
<evidence type="ECO:0000313" key="3">
    <source>
        <dbReference type="Proteomes" id="UP000192223"/>
    </source>
</evidence>